<comment type="caution">
    <text evidence="2">The sequence shown here is derived from an EMBL/GenBank/DDBJ whole genome shotgun (WGS) entry which is preliminary data.</text>
</comment>
<dbReference type="GO" id="GO:0003677">
    <property type="term" value="F:DNA binding"/>
    <property type="evidence" value="ECO:0007669"/>
    <property type="project" value="InterPro"/>
</dbReference>
<protein>
    <recommendedName>
        <fullName evidence="4">Helix-turn-helix domain-containing protein</fullName>
    </recommendedName>
</protein>
<evidence type="ECO:0000313" key="3">
    <source>
        <dbReference type="Proteomes" id="UP000018766"/>
    </source>
</evidence>
<dbReference type="PATRIC" id="fig|1414851.3.peg.1246"/>
<dbReference type="RefSeq" id="WP_023950814.1">
    <property type="nucleotide sequence ID" value="NZ_AYSV01000078.1"/>
</dbReference>
<keyword evidence="3" id="KW-1185">Reference proteome</keyword>
<dbReference type="AlphaFoldDB" id="V8G6F2"/>
<organism evidence="2 3">
    <name type="scientific">Pelistega indica</name>
    <dbReference type="NCBI Taxonomy" id="1414851"/>
    <lineage>
        <taxon>Bacteria</taxon>
        <taxon>Pseudomonadati</taxon>
        <taxon>Pseudomonadota</taxon>
        <taxon>Betaproteobacteria</taxon>
        <taxon>Burkholderiales</taxon>
        <taxon>Alcaligenaceae</taxon>
        <taxon>Pelistega</taxon>
    </lineage>
</organism>
<proteinExistence type="predicted"/>
<evidence type="ECO:0008006" key="4">
    <source>
        <dbReference type="Google" id="ProtNLM"/>
    </source>
</evidence>
<evidence type="ECO:0000256" key="1">
    <source>
        <dbReference type="SAM" id="Phobius"/>
    </source>
</evidence>
<name>V8G6F2_9BURK</name>
<keyword evidence="1" id="KW-1133">Transmembrane helix</keyword>
<reference evidence="2 3" key="1">
    <citation type="submission" date="2013-11" db="EMBL/GenBank/DDBJ databases">
        <title>Genomic analysis of Pelistega sp. HM-7.</title>
        <authorList>
            <person name="Kumbhare S.V."/>
            <person name="Shetty S.A."/>
            <person name="Sharma O."/>
            <person name="Dhotre D.P."/>
        </authorList>
    </citation>
    <scope>NUCLEOTIDE SEQUENCE [LARGE SCALE GENOMIC DNA]</scope>
    <source>
        <strain evidence="2 3">HM-7</strain>
    </source>
</reference>
<dbReference type="PANTHER" id="PTHR34475:SF1">
    <property type="entry name" value="CYTOSKELETON PROTEIN RODZ"/>
    <property type="match status" value="1"/>
</dbReference>
<dbReference type="EMBL" id="AYSV01000078">
    <property type="protein sequence ID" value="ETD72114.1"/>
    <property type="molecule type" value="Genomic_DNA"/>
</dbReference>
<gene>
    <name evidence="2" type="ORF">V757_06140</name>
</gene>
<accession>V8G6F2</accession>
<dbReference type="Pfam" id="PF13413">
    <property type="entry name" value="HTH_25"/>
    <property type="match status" value="1"/>
</dbReference>
<dbReference type="Gene3D" id="1.10.260.40">
    <property type="entry name" value="lambda repressor-like DNA-binding domains"/>
    <property type="match status" value="1"/>
</dbReference>
<dbReference type="Proteomes" id="UP000018766">
    <property type="component" value="Unassembled WGS sequence"/>
</dbReference>
<feature type="transmembrane region" description="Helical" evidence="1">
    <location>
        <begin position="127"/>
        <end position="145"/>
    </location>
</feature>
<keyword evidence="1" id="KW-0472">Membrane</keyword>
<dbReference type="InterPro" id="IPR050400">
    <property type="entry name" value="Bact_Cytoskel_RodZ"/>
</dbReference>
<dbReference type="InterPro" id="IPR010982">
    <property type="entry name" value="Lambda_DNA-bd_dom_sf"/>
</dbReference>
<evidence type="ECO:0000313" key="2">
    <source>
        <dbReference type="EMBL" id="ETD72114.1"/>
    </source>
</evidence>
<sequence>MEMPDLNKVSANAPDVDTVGGYLKNARLERHLELAQVSDMIKYHASQLRAVEEQNWSALPNGFVLRSIIKKFAVAVGANPDIALEKLAQATGNVAPPANNKYLKSSHNLKVNEKLNEHISSGSGGTWLWILLILAILVAVAYFAFTQGMFNIDDVEFIKKWFNQ</sequence>
<keyword evidence="1" id="KW-0812">Transmembrane</keyword>
<dbReference type="OrthoDB" id="8561330at2"/>
<dbReference type="PANTHER" id="PTHR34475">
    <property type="match status" value="1"/>
</dbReference>